<dbReference type="InterPro" id="IPR015942">
    <property type="entry name" value="Asp/Glu/hydantoin_racemase"/>
</dbReference>
<sequence length="275" mass="29145">MQEAVYNSLIMAQDTVAPDGNVVPALDLSAYMLPTVEAQPARKDKQKTIGILGGMGPKATADLFEKVIGQTNAACDSGHLHIIIDNDPSIPDRTAAILEGGEDPLPSLKRSARLLEGSGAQLLLPPCNTAHYFYDEVQSSVSIPVLNMLAITAQACRAQGFGKIGLLSTTGTAKSGVYEVAFLKESVGCVTPHEDEMGVVMRYIYQYKAGHPIPEREPLIAIIKSLSARGAEAIVLGCTELPMIVEGLDSPLPLIDPTLLLAKAAVQAAQEAEKN</sequence>
<dbReference type="Pfam" id="PF01177">
    <property type="entry name" value="Asp_Glu_race"/>
    <property type="match status" value="1"/>
</dbReference>
<dbReference type="PANTHER" id="PTHR21198">
    <property type="entry name" value="GLUTAMATE RACEMASE"/>
    <property type="match status" value="1"/>
</dbReference>
<evidence type="ECO:0000256" key="2">
    <source>
        <dbReference type="ARBA" id="ARBA00023235"/>
    </source>
</evidence>
<dbReference type="AlphaFoldDB" id="A0A645FMM8"/>
<dbReference type="InterPro" id="IPR001920">
    <property type="entry name" value="Asp/Glu_race"/>
</dbReference>
<dbReference type="InterPro" id="IPR004380">
    <property type="entry name" value="Asp_race"/>
</dbReference>
<organism evidence="3">
    <name type="scientific">bioreactor metagenome</name>
    <dbReference type="NCBI Taxonomy" id="1076179"/>
    <lineage>
        <taxon>unclassified sequences</taxon>
        <taxon>metagenomes</taxon>
        <taxon>ecological metagenomes</taxon>
    </lineage>
</organism>
<dbReference type="GO" id="GO:0047689">
    <property type="term" value="F:aspartate racemase activity"/>
    <property type="evidence" value="ECO:0007669"/>
    <property type="project" value="UniProtKB-EC"/>
</dbReference>
<dbReference type="InterPro" id="IPR033134">
    <property type="entry name" value="Asp/Glu_racemase_AS_2"/>
</dbReference>
<protein>
    <submittedName>
        <fullName evidence="3">Aspartate racemase</fullName>
        <ecNumber evidence="3">5.1.1.13</ecNumber>
    </submittedName>
</protein>
<comment type="similarity">
    <text evidence="1">Belongs to the aspartate/glutamate racemases family.</text>
</comment>
<dbReference type="PROSITE" id="PS00924">
    <property type="entry name" value="ASP_GLU_RACEMASE_2"/>
    <property type="match status" value="1"/>
</dbReference>
<accession>A0A645FMM8</accession>
<gene>
    <name evidence="3" type="ORF">SDC9_162999</name>
</gene>
<keyword evidence="2 3" id="KW-0413">Isomerase</keyword>
<reference evidence="3" key="1">
    <citation type="submission" date="2019-08" db="EMBL/GenBank/DDBJ databases">
        <authorList>
            <person name="Kucharzyk K."/>
            <person name="Murdoch R.W."/>
            <person name="Higgins S."/>
            <person name="Loffler F."/>
        </authorList>
    </citation>
    <scope>NUCLEOTIDE SEQUENCE</scope>
</reference>
<proteinExistence type="inferred from homology"/>
<name>A0A645FMM8_9ZZZZ</name>
<evidence type="ECO:0000313" key="3">
    <source>
        <dbReference type="EMBL" id="MPN15665.1"/>
    </source>
</evidence>
<dbReference type="Gene3D" id="3.40.50.1860">
    <property type="match status" value="2"/>
</dbReference>
<comment type="caution">
    <text evidence="3">The sequence shown here is derived from an EMBL/GenBank/DDBJ whole genome shotgun (WGS) entry which is preliminary data.</text>
</comment>
<dbReference type="EMBL" id="VSSQ01062501">
    <property type="protein sequence ID" value="MPN15665.1"/>
    <property type="molecule type" value="Genomic_DNA"/>
</dbReference>
<evidence type="ECO:0000256" key="1">
    <source>
        <dbReference type="ARBA" id="ARBA00007847"/>
    </source>
</evidence>
<dbReference type="PANTHER" id="PTHR21198:SF7">
    <property type="entry name" value="ASPARTATE-GLUTAMATE RACEMASE FAMILY"/>
    <property type="match status" value="1"/>
</dbReference>
<dbReference type="SUPFAM" id="SSF53681">
    <property type="entry name" value="Aspartate/glutamate racemase"/>
    <property type="match status" value="2"/>
</dbReference>
<dbReference type="NCBIfam" id="TIGR00035">
    <property type="entry name" value="asp_race"/>
    <property type="match status" value="1"/>
</dbReference>
<dbReference type="EC" id="5.1.1.13" evidence="3"/>